<reference evidence="3" key="1">
    <citation type="submission" date="2011-08" db="EMBL/GenBank/DDBJ databases">
        <title>The draft genome of Latimeria chalumnae.</title>
        <authorList>
            <person name="Di Palma F."/>
            <person name="Alfoldi J."/>
            <person name="Johnson J."/>
            <person name="Berlin A."/>
            <person name="Gnerre S."/>
            <person name="Jaffe D."/>
            <person name="MacCallum I."/>
            <person name="Young S."/>
            <person name="Walker B.J."/>
            <person name="Lander E."/>
            <person name="Lindblad-Toh K."/>
        </authorList>
    </citation>
    <scope>NUCLEOTIDE SEQUENCE [LARGE SCALE GENOMIC DNA]</scope>
    <source>
        <strain evidence="3">Wild caught</strain>
    </source>
</reference>
<proteinExistence type="predicted"/>
<dbReference type="OMA" id="WRIKGAY"/>
<dbReference type="AlphaFoldDB" id="H2ZVH1"/>
<dbReference type="eggNOG" id="ENOG502RFMV">
    <property type="taxonomic scope" value="Eukaryota"/>
</dbReference>
<dbReference type="Pfam" id="PF07686">
    <property type="entry name" value="V-set"/>
    <property type="match status" value="1"/>
</dbReference>
<dbReference type="SMART" id="SM00409">
    <property type="entry name" value="IG"/>
    <property type="match status" value="2"/>
</dbReference>
<dbReference type="PROSITE" id="PS50835">
    <property type="entry name" value="IG_LIKE"/>
    <property type="match status" value="2"/>
</dbReference>
<dbReference type="HOGENOM" id="CLU_076258_0_0_1"/>
<dbReference type="InterPro" id="IPR007110">
    <property type="entry name" value="Ig-like_dom"/>
</dbReference>
<dbReference type="Proteomes" id="UP000008672">
    <property type="component" value="Unassembled WGS sequence"/>
</dbReference>
<evidence type="ECO:0000313" key="2">
    <source>
        <dbReference type="Ensembl" id="ENSLACP00000001392.1"/>
    </source>
</evidence>
<dbReference type="Pfam" id="PF07679">
    <property type="entry name" value="I-set"/>
    <property type="match status" value="1"/>
</dbReference>
<dbReference type="GO" id="GO:2001204">
    <property type="term" value="P:regulation of osteoclast development"/>
    <property type="evidence" value="ECO:0007669"/>
    <property type="project" value="TreeGrafter"/>
</dbReference>
<keyword evidence="3" id="KW-1185">Reference proteome</keyword>
<sequence>PGNWSMTVPDEVIAMRGRSVILPCSFTFIKKGFKGEIKVIWKKYRQNSRTDFFQCNSNTNANTEKLDCKNVKSNDSRYRLVGDLHKNNISLQIDSVRFKDVTIYFCRVEIPQIQRGAYETQSGTNLRVIAPPSILNLTVTINSSLGYRILRCIVEGEPLPNITWIGPGNAELHKESNNITATPFPEEHQIMSEIHSVIQEGNYTCKAVNNHGHDEKITFIYSFKA</sequence>
<dbReference type="Ensembl" id="ENSLACT00000001404.1">
    <property type="protein sequence ID" value="ENSLACP00000001392.1"/>
    <property type="gene ID" value="ENSLACG00000001249.1"/>
</dbReference>
<dbReference type="PANTHER" id="PTHR46942:SF1">
    <property type="entry name" value="SIALIC ACID-BINDING IG-LIKE LECTIN 15"/>
    <property type="match status" value="1"/>
</dbReference>
<reference evidence="2" key="3">
    <citation type="submission" date="2025-09" db="UniProtKB">
        <authorList>
            <consortium name="Ensembl"/>
        </authorList>
    </citation>
    <scope>IDENTIFICATION</scope>
</reference>
<dbReference type="InterPro" id="IPR013783">
    <property type="entry name" value="Ig-like_fold"/>
</dbReference>
<dbReference type="InterPro" id="IPR042836">
    <property type="entry name" value="SIG15"/>
</dbReference>
<name>H2ZVH1_LATCH</name>
<reference evidence="2" key="2">
    <citation type="submission" date="2025-08" db="UniProtKB">
        <authorList>
            <consortium name="Ensembl"/>
        </authorList>
    </citation>
    <scope>IDENTIFICATION</scope>
</reference>
<evidence type="ECO:0000313" key="3">
    <source>
        <dbReference type="Proteomes" id="UP000008672"/>
    </source>
</evidence>
<dbReference type="InterPro" id="IPR013106">
    <property type="entry name" value="Ig_V-set"/>
</dbReference>
<dbReference type="Gene3D" id="2.60.40.10">
    <property type="entry name" value="Immunoglobulins"/>
    <property type="match status" value="2"/>
</dbReference>
<dbReference type="PANTHER" id="PTHR46942">
    <property type="entry name" value="SIALIC ACID-BINDING IG-LIKE LECTIN 15"/>
    <property type="match status" value="1"/>
</dbReference>
<dbReference type="InterPro" id="IPR013098">
    <property type="entry name" value="Ig_I-set"/>
</dbReference>
<protein>
    <recommendedName>
        <fullName evidence="1">Ig-like domain-containing protein</fullName>
    </recommendedName>
</protein>
<dbReference type="GeneTree" id="ENSGT01060000248852"/>
<dbReference type="GO" id="GO:0045124">
    <property type="term" value="P:regulation of bone resorption"/>
    <property type="evidence" value="ECO:0007669"/>
    <property type="project" value="TreeGrafter"/>
</dbReference>
<dbReference type="InterPro" id="IPR003599">
    <property type="entry name" value="Ig_sub"/>
</dbReference>
<dbReference type="GO" id="GO:0032956">
    <property type="term" value="P:regulation of actin cytoskeleton organization"/>
    <property type="evidence" value="ECO:0007669"/>
    <property type="project" value="TreeGrafter"/>
</dbReference>
<evidence type="ECO:0000259" key="1">
    <source>
        <dbReference type="PROSITE" id="PS50835"/>
    </source>
</evidence>
<feature type="domain" description="Ig-like" evidence="1">
    <location>
        <begin position="1"/>
        <end position="109"/>
    </location>
</feature>
<dbReference type="SUPFAM" id="SSF48726">
    <property type="entry name" value="Immunoglobulin"/>
    <property type="match status" value="2"/>
</dbReference>
<dbReference type="EMBL" id="AFYH01133248">
    <property type="status" value="NOT_ANNOTATED_CDS"/>
    <property type="molecule type" value="Genomic_DNA"/>
</dbReference>
<dbReference type="InParanoid" id="H2ZVH1"/>
<organism evidence="2 3">
    <name type="scientific">Latimeria chalumnae</name>
    <name type="common">Coelacanth</name>
    <dbReference type="NCBI Taxonomy" id="7897"/>
    <lineage>
        <taxon>Eukaryota</taxon>
        <taxon>Metazoa</taxon>
        <taxon>Chordata</taxon>
        <taxon>Craniata</taxon>
        <taxon>Vertebrata</taxon>
        <taxon>Euteleostomi</taxon>
        <taxon>Coelacanthiformes</taxon>
        <taxon>Coelacanthidae</taxon>
        <taxon>Latimeria</taxon>
    </lineage>
</organism>
<dbReference type="InterPro" id="IPR036179">
    <property type="entry name" value="Ig-like_dom_sf"/>
</dbReference>
<feature type="domain" description="Ig-like" evidence="1">
    <location>
        <begin position="132"/>
        <end position="218"/>
    </location>
</feature>
<accession>H2ZVH1</accession>
<dbReference type="GO" id="GO:0005886">
    <property type="term" value="C:plasma membrane"/>
    <property type="evidence" value="ECO:0007669"/>
    <property type="project" value="TreeGrafter"/>
</dbReference>